<accession>A0ABS2UXD1</accession>
<feature type="domain" description="5'-Nucleotidase C-terminal" evidence="13">
    <location>
        <begin position="376"/>
        <end position="555"/>
    </location>
</feature>
<comment type="similarity">
    <text evidence="5 11">Belongs to the 5'-nucleotidase family.</text>
</comment>
<keyword evidence="9 11" id="KW-0378">Hydrolase</keyword>
<reference evidence="14 15" key="1">
    <citation type="journal article" date="2016" name="Arch. Microbiol.">
        <title>Streptomyces zhihengii sp. nov., isolated from rhizospheric soil of Psammosilene tunicoides.</title>
        <authorList>
            <person name="Huang M.J."/>
            <person name="Fei J.J."/>
            <person name="Salam N."/>
            <person name="Kim C.J."/>
            <person name="Hozzein W.N."/>
            <person name="Xiao M."/>
            <person name="Huang H.Q."/>
            <person name="Li W.J."/>
        </authorList>
    </citation>
    <scope>NUCLEOTIDE SEQUENCE [LARGE SCALE GENOMIC DNA]</scope>
    <source>
        <strain evidence="14 15">YIM T102</strain>
    </source>
</reference>
<dbReference type="PANTHER" id="PTHR11575:SF6">
    <property type="entry name" value="2',3'-CYCLIC-NUCLEOTIDE 2'-PHOSPHODIESTERASE_3'-NUCLEOTIDASE"/>
    <property type="match status" value="1"/>
</dbReference>
<evidence type="ECO:0000256" key="10">
    <source>
        <dbReference type="ARBA" id="ARBA00023268"/>
    </source>
</evidence>
<keyword evidence="7" id="KW-0732">Signal</keyword>
<dbReference type="InterPro" id="IPR036907">
    <property type="entry name" value="5'-Nucleotdase_C_sf"/>
</dbReference>
<evidence type="ECO:0000256" key="7">
    <source>
        <dbReference type="ARBA" id="ARBA00022729"/>
    </source>
</evidence>
<comment type="cofactor">
    <cofactor evidence="3">
        <name>a divalent metal cation</name>
        <dbReference type="ChEBI" id="CHEBI:60240"/>
    </cofactor>
</comment>
<dbReference type="PANTHER" id="PTHR11575">
    <property type="entry name" value="5'-NUCLEOTIDASE-RELATED"/>
    <property type="match status" value="1"/>
</dbReference>
<evidence type="ECO:0000256" key="9">
    <source>
        <dbReference type="ARBA" id="ARBA00022801"/>
    </source>
</evidence>
<dbReference type="InterPro" id="IPR006311">
    <property type="entry name" value="TAT_signal"/>
</dbReference>
<dbReference type="InterPro" id="IPR029052">
    <property type="entry name" value="Metallo-depent_PP-like"/>
</dbReference>
<dbReference type="InterPro" id="IPR006179">
    <property type="entry name" value="5_nucleotidase/apyrase"/>
</dbReference>
<evidence type="ECO:0000256" key="3">
    <source>
        <dbReference type="ARBA" id="ARBA00001968"/>
    </source>
</evidence>
<dbReference type="PROSITE" id="PS00786">
    <property type="entry name" value="5_NUCLEOTIDASE_2"/>
    <property type="match status" value="1"/>
</dbReference>
<evidence type="ECO:0000256" key="2">
    <source>
        <dbReference type="ARBA" id="ARBA00001730"/>
    </source>
</evidence>
<comment type="caution">
    <text evidence="14">The sequence shown here is derived from an EMBL/GenBank/DDBJ whole genome shotgun (WGS) entry which is preliminary data.</text>
</comment>
<dbReference type="InterPro" id="IPR008334">
    <property type="entry name" value="5'-Nucleotdase_C"/>
</dbReference>
<comment type="subcellular location">
    <subcellularLocation>
        <location evidence="4">Cell envelope</location>
    </subcellularLocation>
</comment>
<sequence>MPLNRRKFLERSAAAGAGAAIAGGAAAPASAAGAREQDRGRGTKRYSFTVMGTTDLHGNVFNWDYFTDKEFDDKAHNDVGLAKISTLVDRVRAERGRGNTLLIDAGDTIQGTQLSYYYAKVDPITARRGPVHPMAQAMNAIGYDAAALGNHEFNYGIPVLRKFEEQCDFPLLGANALDAKTLRPAFAPYSMHRLRTPHGRDVRVAVLGLTNPGIAIWDKQNVGGRMVFPGLEEQAAKWVPRLRSMGADVVIVSAHSGSSGTSSYGDQLPYVENAAGLVAEQVPGIDAILVGHAHTEIAEHFVTNKETGAQVVLSEPLKWGQRLTLFDFDLVWSRGRWTVERAGAQVLNSNAVDEDPRIGRLLGDEHRKVVAYVNQVIGTSAAAMTTAEAAWKDEPIIDLINHVQTETVRAALAGGEYGALPVLSQASCFSRTAAIPAGEVTIRDAAGLYVFENTLEARVLTGAQLKDYLEFSARYFVRTAPGAPVDTAQLTNAEGTPDYNYDAVSGLVYDIDISRPAGSRIVDLAFEGAPVDPAARFVLAVNNYRASGGGNFPHVAGAQQVWANSEEIRNTIIGWVQTEGTVDPAAFASVGWRLTREGVPVF</sequence>
<dbReference type="SUPFAM" id="SSF56300">
    <property type="entry name" value="Metallo-dependent phosphatases"/>
    <property type="match status" value="1"/>
</dbReference>
<dbReference type="InterPro" id="IPR041827">
    <property type="entry name" value="CpdB_N"/>
</dbReference>
<organism evidence="14 15">
    <name type="scientific">Streptomyces zhihengii</name>
    <dbReference type="NCBI Taxonomy" id="1818004"/>
    <lineage>
        <taxon>Bacteria</taxon>
        <taxon>Bacillati</taxon>
        <taxon>Actinomycetota</taxon>
        <taxon>Actinomycetes</taxon>
        <taxon>Kitasatosporales</taxon>
        <taxon>Streptomycetaceae</taxon>
        <taxon>Streptomyces</taxon>
    </lineage>
</organism>
<keyword evidence="10" id="KW-0511">Multifunctional enzyme</keyword>
<evidence type="ECO:0000256" key="8">
    <source>
        <dbReference type="ARBA" id="ARBA00022741"/>
    </source>
</evidence>
<feature type="domain" description="Calcineurin-like phosphoesterase" evidence="12">
    <location>
        <begin position="49"/>
        <end position="295"/>
    </location>
</feature>
<evidence type="ECO:0000259" key="12">
    <source>
        <dbReference type="Pfam" id="PF00149"/>
    </source>
</evidence>
<dbReference type="Gene3D" id="3.90.780.10">
    <property type="entry name" value="5'-Nucleotidase, C-terminal domain"/>
    <property type="match status" value="1"/>
</dbReference>
<dbReference type="RefSeq" id="WP_205375950.1">
    <property type="nucleotide sequence ID" value="NZ_JAFEJA010000001.1"/>
</dbReference>
<dbReference type="SUPFAM" id="SSF55816">
    <property type="entry name" value="5'-nucleotidase (syn. UDP-sugar hydrolase), C-terminal domain"/>
    <property type="match status" value="1"/>
</dbReference>
<evidence type="ECO:0000256" key="5">
    <source>
        <dbReference type="ARBA" id="ARBA00006654"/>
    </source>
</evidence>
<dbReference type="InterPro" id="IPR006146">
    <property type="entry name" value="5'-Nucleotdase_CS"/>
</dbReference>
<evidence type="ECO:0000256" key="4">
    <source>
        <dbReference type="ARBA" id="ARBA00004196"/>
    </source>
</evidence>
<gene>
    <name evidence="14" type="ORF">JE024_26265</name>
</gene>
<dbReference type="Pfam" id="PF00149">
    <property type="entry name" value="Metallophos"/>
    <property type="match status" value="1"/>
</dbReference>
<dbReference type="InterPro" id="IPR004843">
    <property type="entry name" value="Calcineurin-like_PHP"/>
</dbReference>
<evidence type="ECO:0000313" key="14">
    <source>
        <dbReference type="EMBL" id="MBM9622181.1"/>
    </source>
</evidence>
<dbReference type="Gene3D" id="3.60.21.10">
    <property type="match status" value="1"/>
</dbReference>
<dbReference type="CDD" id="cd07410">
    <property type="entry name" value="MPP_CpdB_N"/>
    <property type="match status" value="1"/>
</dbReference>
<dbReference type="PROSITE" id="PS51318">
    <property type="entry name" value="TAT"/>
    <property type="match status" value="1"/>
</dbReference>
<evidence type="ECO:0000259" key="13">
    <source>
        <dbReference type="Pfam" id="PF02872"/>
    </source>
</evidence>
<dbReference type="Pfam" id="PF02872">
    <property type="entry name" value="5_nucleotid_C"/>
    <property type="match status" value="1"/>
</dbReference>
<evidence type="ECO:0000256" key="6">
    <source>
        <dbReference type="ARBA" id="ARBA00022723"/>
    </source>
</evidence>
<evidence type="ECO:0000313" key="15">
    <source>
        <dbReference type="Proteomes" id="UP000664109"/>
    </source>
</evidence>
<dbReference type="PRINTS" id="PR01607">
    <property type="entry name" value="APYRASEFAMLY"/>
</dbReference>
<comment type="catalytic activity">
    <reaction evidence="1">
        <text>a ribonucleoside 3'-phosphate + H2O = a ribonucleoside + phosphate</text>
        <dbReference type="Rhea" id="RHEA:10144"/>
        <dbReference type="ChEBI" id="CHEBI:13197"/>
        <dbReference type="ChEBI" id="CHEBI:15377"/>
        <dbReference type="ChEBI" id="CHEBI:18254"/>
        <dbReference type="ChEBI" id="CHEBI:43474"/>
        <dbReference type="EC" id="3.1.3.6"/>
    </reaction>
</comment>
<comment type="catalytic activity">
    <reaction evidence="2">
        <text>a nucleoside 2',3'-cyclic phosphate + H2O = a nucleoside 3'-phosphate + H(+)</text>
        <dbReference type="Rhea" id="RHEA:19621"/>
        <dbReference type="ChEBI" id="CHEBI:15377"/>
        <dbReference type="ChEBI" id="CHEBI:15378"/>
        <dbReference type="ChEBI" id="CHEBI:66949"/>
        <dbReference type="ChEBI" id="CHEBI:66954"/>
        <dbReference type="EC" id="3.1.4.16"/>
    </reaction>
</comment>
<protein>
    <submittedName>
        <fullName evidence="14">5'-nucleotidase C-terminal domain-containing protein</fullName>
    </submittedName>
</protein>
<dbReference type="EMBL" id="JAFEJA010000001">
    <property type="protein sequence ID" value="MBM9622181.1"/>
    <property type="molecule type" value="Genomic_DNA"/>
</dbReference>
<keyword evidence="15" id="KW-1185">Reference proteome</keyword>
<keyword evidence="8 11" id="KW-0547">Nucleotide-binding</keyword>
<name>A0ABS2UXD1_9ACTN</name>
<keyword evidence="6" id="KW-0479">Metal-binding</keyword>
<dbReference type="Proteomes" id="UP000664109">
    <property type="component" value="Unassembled WGS sequence"/>
</dbReference>
<proteinExistence type="inferred from homology"/>
<evidence type="ECO:0000256" key="11">
    <source>
        <dbReference type="RuleBase" id="RU362119"/>
    </source>
</evidence>
<evidence type="ECO:0000256" key="1">
    <source>
        <dbReference type="ARBA" id="ARBA00000527"/>
    </source>
</evidence>